<comment type="caution">
    <text evidence="3">The sequence shown here is derived from an EMBL/GenBank/DDBJ whole genome shotgun (WGS) entry which is preliminary data.</text>
</comment>
<dbReference type="OrthoDB" id="963987at2"/>
<protein>
    <recommendedName>
        <fullName evidence="5">Outer membrane protein with beta-barrel domain</fullName>
    </recommendedName>
</protein>
<feature type="compositionally biased region" description="Basic residues" evidence="1">
    <location>
        <begin position="172"/>
        <end position="185"/>
    </location>
</feature>
<evidence type="ECO:0000256" key="1">
    <source>
        <dbReference type="SAM" id="MobiDB-lite"/>
    </source>
</evidence>
<dbReference type="AlphaFoldDB" id="A0A2T0WUU2"/>
<feature type="compositionally biased region" description="Polar residues" evidence="1">
    <location>
        <begin position="196"/>
        <end position="206"/>
    </location>
</feature>
<keyword evidence="4" id="KW-1185">Reference proteome</keyword>
<feature type="region of interest" description="Disordered" evidence="1">
    <location>
        <begin position="169"/>
        <end position="206"/>
    </location>
</feature>
<name>A0A2T0WUU2_9BACT</name>
<sequence length="206" mass="23606">MKKYLLFIPLFVLLSFFQQAEAQRYGTAVGLRMGSNDFSRTFGLSAQQRVLKHVTLEGIVQSDFSRNTTFHLLVESHKPIISKRFNYYYGAGLSSGWEESKVKDPESMQIIHTYGNPTTGVDLIAGIEMTILNTVISLDYKPNVNLMGREEFFRGQVGISARTVLVKTKEQNKRKRKRARAKRKKNNDTFGDKLKNTFNFKNNQNP</sequence>
<dbReference type="RefSeq" id="WP_106131710.1">
    <property type="nucleotide sequence ID" value="NZ_PVTR01000001.1"/>
</dbReference>
<organism evidence="3 4">
    <name type="scientific">Mongoliibacter ruber</name>
    <dbReference type="NCBI Taxonomy" id="1750599"/>
    <lineage>
        <taxon>Bacteria</taxon>
        <taxon>Pseudomonadati</taxon>
        <taxon>Bacteroidota</taxon>
        <taxon>Cytophagia</taxon>
        <taxon>Cytophagales</taxon>
        <taxon>Cyclobacteriaceae</taxon>
        <taxon>Mongoliibacter</taxon>
    </lineage>
</organism>
<evidence type="ECO:0000313" key="4">
    <source>
        <dbReference type="Proteomes" id="UP000238157"/>
    </source>
</evidence>
<evidence type="ECO:0000256" key="2">
    <source>
        <dbReference type="SAM" id="SignalP"/>
    </source>
</evidence>
<proteinExistence type="predicted"/>
<gene>
    <name evidence="3" type="ORF">CLW00_101117</name>
</gene>
<feature type="compositionally biased region" description="Basic and acidic residues" evidence="1">
    <location>
        <begin position="186"/>
        <end position="195"/>
    </location>
</feature>
<dbReference type="EMBL" id="PVTR01000001">
    <property type="protein sequence ID" value="PRY90458.1"/>
    <property type="molecule type" value="Genomic_DNA"/>
</dbReference>
<feature type="signal peptide" evidence="2">
    <location>
        <begin position="1"/>
        <end position="22"/>
    </location>
</feature>
<dbReference type="Proteomes" id="UP000238157">
    <property type="component" value="Unassembled WGS sequence"/>
</dbReference>
<keyword evidence="2" id="KW-0732">Signal</keyword>
<evidence type="ECO:0008006" key="5">
    <source>
        <dbReference type="Google" id="ProtNLM"/>
    </source>
</evidence>
<reference evidence="3 4" key="1">
    <citation type="submission" date="2018-03" db="EMBL/GenBank/DDBJ databases">
        <title>Genomic Encyclopedia of Archaeal and Bacterial Type Strains, Phase II (KMG-II): from individual species to whole genera.</title>
        <authorList>
            <person name="Goeker M."/>
        </authorList>
    </citation>
    <scope>NUCLEOTIDE SEQUENCE [LARGE SCALE GENOMIC DNA]</scope>
    <source>
        <strain evidence="3 4">DSM 27929</strain>
    </source>
</reference>
<feature type="chain" id="PRO_5015531945" description="Outer membrane protein with beta-barrel domain" evidence="2">
    <location>
        <begin position="23"/>
        <end position="206"/>
    </location>
</feature>
<accession>A0A2T0WUU2</accession>
<evidence type="ECO:0000313" key="3">
    <source>
        <dbReference type="EMBL" id="PRY90458.1"/>
    </source>
</evidence>